<dbReference type="InterPro" id="IPR021484">
    <property type="entry name" value="DUF3137"/>
</dbReference>
<comment type="caution">
    <text evidence="2">The sequence shown here is derived from an EMBL/GenBank/DDBJ whole genome shotgun (WGS) entry which is preliminary data.</text>
</comment>
<feature type="transmembrane region" description="Helical" evidence="1">
    <location>
        <begin position="42"/>
        <end position="61"/>
    </location>
</feature>
<keyword evidence="1" id="KW-0812">Transmembrane</keyword>
<keyword evidence="1" id="KW-0472">Membrane</keyword>
<dbReference type="Pfam" id="PF11335">
    <property type="entry name" value="DUF3137"/>
    <property type="match status" value="1"/>
</dbReference>
<evidence type="ECO:0000313" key="2">
    <source>
        <dbReference type="EMBL" id="ERJ12032.1"/>
    </source>
</evidence>
<keyword evidence="1" id="KW-1133">Transmembrane helix</keyword>
<proteinExistence type="predicted"/>
<dbReference type="InParanoid" id="U2DUF7"/>
<dbReference type="AlphaFoldDB" id="U2DUF7"/>
<dbReference type="RefSeq" id="WP_008827361.1">
    <property type="nucleotide sequence ID" value="NZ_AFNU02000006.1"/>
</dbReference>
<evidence type="ECO:0000313" key="3">
    <source>
        <dbReference type="Proteomes" id="UP000005707"/>
    </source>
</evidence>
<evidence type="ECO:0008006" key="4">
    <source>
        <dbReference type="Google" id="ProtNLM"/>
    </source>
</evidence>
<dbReference type="STRING" id="1033810.HLPCO_001946"/>
<keyword evidence="3" id="KW-1185">Reference proteome</keyword>
<reference evidence="2 3" key="1">
    <citation type="journal article" date="2011" name="J. Bacteriol.">
        <title>Genome sequence of Haloplasma contractile, an unusual contractile bacterium from a deep-sea anoxic brine lake.</title>
        <authorList>
            <person name="Antunes A."/>
            <person name="Alam I."/>
            <person name="El Dorry H."/>
            <person name="Siam R."/>
            <person name="Robertson A."/>
            <person name="Bajic V.B."/>
            <person name="Stingl U."/>
        </authorList>
    </citation>
    <scope>NUCLEOTIDE SEQUENCE [LARGE SCALE GENOMIC DNA]</scope>
    <source>
        <strain evidence="2 3">SSD-17B</strain>
    </source>
</reference>
<dbReference type="Proteomes" id="UP000005707">
    <property type="component" value="Unassembled WGS sequence"/>
</dbReference>
<accession>U2DUF7</accession>
<dbReference type="eggNOG" id="COG0457">
    <property type="taxonomic scope" value="Bacteria"/>
</dbReference>
<sequence>MNQDFSKFQKEKQLSEIITVIGYLILAFSFIFFIPLGSSSPSSAPVLMVFFALGGLVAMVGRKKFKGVSNKFKTEYLSQEIKKIYPDSTYDAYNGFCEHTVYGSHVLKKEDRYHSEDLINGTYEGVEFRSADVRLQDVRRSGKSTTVVTVFQGRVYEFEFNKRFKSNLLLTQPGTFKPFSSWKKVKTESNFFNSELKIYAMNEHEAFYILTPHFMERLLKLDRKYQDNISFSFINNKLYIAVNTKVDTFDLKMFNPINRSLIEDYKEQLLDIQAFIHELNLDQDLFAKD</sequence>
<reference evidence="2 3" key="2">
    <citation type="journal article" date="2013" name="PLoS ONE">
        <title>INDIGO - INtegrated Data Warehouse of MIcrobial GenOmes with Examples from the Red Sea Extremophiles.</title>
        <authorList>
            <person name="Alam I."/>
            <person name="Antunes A."/>
            <person name="Kamau A.A."/>
            <person name="Ba Alawi W."/>
            <person name="Kalkatawi M."/>
            <person name="Stingl U."/>
            <person name="Bajic V.B."/>
        </authorList>
    </citation>
    <scope>NUCLEOTIDE SEQUENCE [LARGE SCALE GENOMIC DNA]</scope>
    <source>
        <strain evidence="2 3">SSD-17B</strain>
    </source>
</reference>
<dbReference type="OrthoDB" id="9790947at2"/>
<name>U2DUF7_9MOLU</name>
<feature type="transmembrane region" description="Helical" evidence="1">
    <location>
        <begin position="17"/>
        <end position="36"/>
    </location>
</feature>
<protein>
    <recommendedName>
        <fullName evidence="4">Galanin protein</fullName>
    </recommendedName>
</protein>
<organism evidence="2 3">
    <name type="scientific">Haloplasma contractile SSD-17B</name>
    <dbReference type="NCBI Taxonomy" id="1033810"/>
    <lineage>
        <taxon>Bacteria</taxon>
        <taxon>Bacillati</taxon>
        <taxon>Mycoplasmatota</taxon>
        <taxon>Mollicutes</taxon>
        <taxon>Haloplasmatales</taxon>
        <taxon>Haloplasmataceae</taxon>
        <taxon>Haloplasma</taxon>
    </lineage>
</organism>
<gene>
    <name evidence="2" type="ORF">HLPCO_001946</name>
</gene>
<evidence type="ECO:0000256" key="1">
    <source>
        <dbReference type="SAM" id="Phobius"/>
    </source>
</evidence>
<dbReference type="EMBL" id="AFNU02000006">
    <property type="protein sequence ID" value="ERJ12032.1"/>
    <property type="molecule type" value="Genomic_DNA"/>
</dbReference>